<keyword evidence="1" id="KW-0812">Transmembrane</keyword>
<keyword evidence="1" id="KW-0472">Membrane</keyword>
<evidence type="ECO:0000256" key="1">
    <source>
        <dbReference type="SAM" id="Phobius"/>
    </source>
</evidence>
<dbReference type="EMBL" id="JBEXAC010000003">
    <property type="protein sequence ID" value="MET7001355.1"/>
    <property type="molecule type" value="Genomic_DNA"/>
</dbReference>
<feature type="transmembrane region" description="Helical" evidence="1">
    <location>
        <begin position="157"/>
        <end position="176"/>
    </location>
</feature>
<protein>
    <recommendedName>
        <fullName evidence="4">YcxB-like protein</fullName>
    </recommendedName>
</protein>
<evidence type="ECO:0008006" key="4">
    <source>
        <dbReference type="Google" id="ProtNLM"/>
    </source>
</evidence>
<organism evidence="2 3">
    <name type="scientific">Chitinophaga defluvii</name>
    <dbReference type="NCBI Taxonomy" id="3163343"/>
    <lineage>
        <taxon>Bacteria</taxon>
        <taxon>Pseudomonadati</taxon>
        <taxon>Bacteroidota</taxon>
        <taxon>Chitinophagia</taxon>
        <taxon>Chitinophagales</taxon>
        <taxon>Chitinophagaceae</taxon>
        <taxon>Chitinophaga</taxon>
    </lineage>
</organism>
<feature type="transmembrane region" description="Helical" evidence="1">
    <location>
        <begin position="64"/>
        <end position="87"/>
    </location>
</feature>
<sequence>MPVVYDIKNKALPGYLAVYEKERSTIPAYFNTCITPTNDKSMHTFMIRYTPENTFEQKASGFNIFGGAITQIAFIPILLILVVALLAERNFTGAAISGGLLLLLLVKMLLPYFDKSGRTTVRIDSSGIVFPKSSFLWEEIKGTFIVNRYERRNMECFLALVLINDTIVYFPLAAYANNGPKFATAIKHFKPLKSSSSMPA</sequence>
<keyword evidence="3" id="KW-1185">Reference proteome</keyword>
<name>A0ABV2TE97_9BACT</name>
<keyword evidence="1" id="KW-1133">Transmembrane helix</keyword>
<dbReference type="Proteomes" id="UP001549749">
    <property type="component" value="Unassembled WGS sequence"/>
</dbReference>
<reference evidence="2 3" key="1">
    <citation type="submission" date="2024-06" db="EMBL/GenBank/DDBJ databases">
        <title>Chitinophaga defluvii sp. nov., isolated from municipal sewage.</title>
        <authorList>
            <person name="Zhang L."/>
        </authorList>
    </citation>
    <scope>NUCLEOTIDE SEQUENCE [LARGE SCALE GENOMIC DNA]</scope>
    <source>
        <strain evidence="2 3">H8</strain>
    </source>
</reference>
<evidence type="ECO:0000313" key="3">
    <source>
        <dbReference type="Proteomes" id="UP001549749"/>
    </source>
</evidence>
<feature type="transmembrane region" description="Helical" evidence="1">
    <location>
        <begin position="93"/>
        <end position="113"/>
    </location>
</feature>
<proteinExistence type="predicted"/>
<accession>A0ABV2TE97</accession>
<comment type="caution">
    <text evidence="2">The sequence shown here is derived from an EMBL/GenBank/DDBJ whole genome shotgun (WGS) entry which is preliminary data.</text>
</comment>
<evidence type="ECO:0000313" key="2">
    <source>
        <dbReference type="EMBL" id="MET7001355.1"/>
    </source>
</evidence>
<dbReference type="RefSeq" id="WP_354663924.1">
    <property type="nucleotide sequence ID" value="NZ_JBEXAC010000003.1"/>
</dbReference>
<gene>
    <name evidence="2" type="ORF">ABR189_28485</name>
</gene>